<organism evidence="2 3">
    <name type="scientific">Xylaria bambusicola</name>
    <dbReference type="NCBI Taxonomy" id="326684"/>
    <lineage>
        <taxon>Eukaryota</taxon>
        <taxon>Fungi</taxon>
        <taxon>Dikarya</taxon>
        <taxon>Ascomycota</taxon>
        <taxon>Pezizomycotina</taxon>
        <taxon>Sordariomycetes</taxon>
        <taxon>Xylariomycetidae</taxon>
        <taxon>Xylariales</taxon>
        <taxon>Xylariaceae</taxon>
        <taxon>Xylaria</taxon>
    </lineage>
</organism>
<dbReference type="AlphaFoldDB" id="A0AAN7UY17"/>
<feature type="region of interest" description="Disordered" evidence="1">
    <location>
        <begin position="1"/>
        <end position="78"/>
    </location>
</feature>
<name>A0AAN7UY17_9PEZI</name>
<feature type="region of interest" description="Disordered" evidence="1">
    <location>
        <begin position="100"/>
        <end position="122"/>
    </location>
</feature>
<protein>
    <submittedName>
        <fullName evidence="2">Uncharacterized protein</fullName>
    </submittedName>
</protein>
<accession>A0AAN7UY17</accession>
<dbReference type="EMBL" id="JAWHQM010000026">
    <property type="protein sequence ID" value="KAK5632744.1"/>
    <property type="molecule type" value="Genomic_DNA"/>
</dbReference>
<sequence length="122" mass="13648">MRPGVTKDAVNQGQLRRTGMIRTMLRRRRQDMGSSNRTVKREEEEEGEGEEEEEEQHSRIGSQSIATNGRESQKHMKTAGQIHAMLSDLAGRESQLGEVVLGPVLGMPDRPDRAAEDEKVPP</sequence>
<keyword evidence="3" id="KW-1185">Reference proteome</keyword>
<comment type="caution">
    <text evidence="2">The sequence shown here is derived from an EMBL/GenBank/DDBJ whole genome shotgun (WGS) entry which is preliminary data.</text>
</comment>
<evidence type="ECO:0000313" key="3">
    <source>
        <dbReference type="Proteomes" id="UP001305414"/>
    </source>
</evidence>
<feature type="compositionally biased region" description="Polar residues" evidence="1">
    <location>
        <begin position="59"/>
        <end position="70"/>
    </location>
</feature>
<evidence type="ECO:0000256" key="1">
    <source>
        <dbReference type="SAM" id="MobiDB-lite"/>
    </source>
</evidence>
<gene>
    <name evidence="2" type="ORF">RRF57_008458</name>
</gene>
<reference evidence="2 3" key="1">
    <citation type="submission" date="2023-10" db="EMBL/GenBank/DDBJ databases">
        <title>Draft genome sequence of Xylaria bambusicola isolate GMP-LS, the root and basal stem rot pathogen of sugarcane in Indonesia.</title>
        <authorList>
            <person name="Selvaraj P."/>
            <person name="Muralishankar V."/>
            <person name="Muruganantham S."/>
            <person name="Sp S."/>
            <person name="Haryani S."/>
            <person name="Lau K.J.X."/>
            <person name="Naqvi N.I."/>
        </authorList>
    </citation>
    <scope>NUCLEOTIDE SEQUENCE [LARGE SCALE GENOMIC DNA]</scope>
    <source>
        <strain evidence="2">GMP-LS</strain>
    </source>
</reference>
<dbReference type="Proteomes" id="UP001305414">
    <property type="component" value="Unassembled WGS sequence"/>
</dbReference>
<proteinExistence type="predicted"/>
<evidence type="ECO:0000313" key="2">
    <source>
        <dbReference type="EMBL" id="KAK5632744.1"/>
    </source>
</evidence>
<feature type="compositionally biased region" description="Basic and acidic residues" evidence="1">
    <location>
        <begin position="109"/>
        <end position="122"/>
    </location>
</feature>
<feature type="compositionally biased region" description="Acidic residues" evidence="1">
    <location>
        <begin position="43"/>
        <end position="55"/>
    </location>
</feature>